<comment type="caution">
    <text evidence="2">The sequence shown here is derived from an EMBL/GenBank/DDBJ whole genome shotgun (WGS) entry which is preliminary data.</text>
</comment>
<dbReference type="AlphaFoldDB" id="A0AAE0TGY6"/>
<gene>
    <name evidence="2" type="ORF">CHS0354_038846</name>
</gene>
<name>A0AAE0TGY6_9BIVA</name>
<keyword evidence="3" id="KW-1185">Reference proteome</keyword>
<reference evidence="2" key="3">
    <citation type="submission" date="2023-05" db="EMBL/GenBank/DDBJ databases">
        <authorList>
            <person name="Smith C.H."/>
        </authorList>
    </citation>
    <scope>NUCLEOTIDE SEQUENCE</scope>
    <source>
        <strain evidence="2">CHS0354</strain>
        <tissue evidence="2">Mantle</tissue>
    </source>
</reference>
<accession>A0AAE0TGY6</accession>
<reference evidence="2" key="2">
    <citation type="journal article" date="2021" name="Genome Biol. Evol.">
        <title>Developing a high-quality reference genome for a parasitic bivalve with doubly uniparental inheritance (Bivalvia: Unionida).</title>
        <authorList>
            <person name="Smith C.H."/>
        </authorList>
    </citation>
    <scope>NUCLEOTIDE SEQUENCE</scope>
    <source>
        <strain evidence="2">CHS0354</strain>
        <tissue evidence="2">Mantle</tissue>
    </source>
</reference>
<dbReference type="EMBL" id="JAEAOA010002259">
    <property type="protein sequence ID" value="KAK3610206.1"/>
    <property type="molecule type" value="Genomic_DNA"/>
</dbReference>
<dbReference type="Proteomes" id="UP001195483">
    <property type="component" value="Unassembled WGS sequence"/>
</dbReference>
<keyword evidence="1" id="KW-0472">Membrane</keyword>
<organism evidence="2 3">
    <name type="scientific">Potamilus streckersoni</name>
    <dbReference type="NCBI Taxonomy" id="2493646"/>
    <lineage>
        <taxon>Eukaryota</taxon>
        <taxon>Metazoa</taxon>
        <taxon>Spiralia</taxon>
        <taxon>Lophotrochozoa</taxon>
        <taxon>Mollusca</taxon>
        <taxon>Bivalvia</taxon>
        <taxon>Autobranchia</taxon>
        <taxon>Heteroconchia</taxon>
        <taxon>Palaeoheterodonta</taxon>
        <taxon>Unionida</taxon>
        <taxon>Unionoidea</taxon>
        <taxon>Unionidae</taxon>
        <taxon>Ambleminae</taxon>
        <taxon>Lampsilini</taxon>
        <taxon>Potamilus</taxon>
    </lineage>
</organism>
<evidence type="ECO:0000313" key="3">
    <source>
        <dbReference type="Proteomes" id="UP001195483"/>
    </source>
</evidence>
<sequence>MARTLLGKQPETVTASAISFTALPSAGSMPALKSYSYRVQFSNILPHMIALYLFPGICIISACGANYYLDKLLRKESSDDI</sequence>
<keyword evidence="1" id="KW-0812">Transmembrane</keyword>
<evidence type="ECO:0000313" key="2">
    <source>
        <dbReference type="EMBL" id="KAK3610206.1"/>
    </source>
</evidence>
<evidence type="ECO:0000256" key="1">
    <source>
        <dbReference type="SAM" id="Phobius"/>
    </source>
</evidence>
<reference evidence="2" key="1">
    <citation type="journal article" date="2021" name="Genome Biol. Evol.">
        <title>A High-Quality Reference Genome for a Parasitic Bivalve with Doubly Uniparental Inheritance (Bivalvia: Unionida).</title>
        <authorList>
            <person name="Smith C.H."/>
        </authorList>
    </citation>
    <scope>NUCLEOTIDE SEQUENCE</scope>
    <source>
        <strain evidence="2">CHS0354</strain>
    </source>
</reference>
<keyword evidence="1" id="KW-1133">Transmembrane helix</keyword>
<feature type="transmembrane region" description="Helical" evidence="1">
    <location>
        <begin position="12"/>
        <end position="32"/>
    </location>
</feature>
<protein>
    <submittedName>
        <fullName evidence="2">Uncharacterized protein</fullName>
    </submittedName>
</protein>
<proteinExistence type="predicted"/>
<feature type="transmembrane region" description="Helical" evidence="1">
    <location>
        <begin position="44"/>
        <end position="69"/>
    </location>
</feature>